<dbReference type="RefSeq" id="WP_269442108.1">
    <property type="nucleotide sequence ID" value="NZ_CP097463.1"/>
</dbReference>
<evidence type="ECO:0000313" key="8">
    <source>
        <dbReference type="Proteomes" id="UP001164693"/>
    </source>
</evidence>
<keyword evidence="5 6" id="KW-0949">S-adenosyl-L-methionine</keyword>
<comment type="similarity">
    <text evidence="2 6">Belongs to the UPF0677 family.</text>
</comment>
<evidence type="ECO:0000313" key="7">
    <source>
        <dbReference type="EMBL" id="WAX55590.1"/>
    </source>
</evidence>
<dbReference type="Pfam" id="PF04072">
    <property type="entry name" value="LCM"/>
    <property type="match status" value="1"/>
</dbReference>
<proteinExistence type="inferred from homology"/>
<dbReference type="EMBL" id="CP097463">
    <property type="protein sequence ID" value="WAX55590.1"/>
    <property type="molecule type" value="Genomic_DNA"/>
</dbReference>
<dbReference type="EC" id="2.1.1.-" evidence="6"/>
<evidence type="ECO:0000256" key="4">
    <source>
        <dbReference type="ARBA" id="ARBA00022679"/>
    </source>
</evidence>
<dbReference type="Gene3D" id="3.40.50.150">
    <property type="entry name" value="Vaccinia Virus protein VP39"/>
    <property type="match status" value="1"/>
</dbReference>
<dbReference type="PANTHER" id="PTHR43619">
    <property type="entry name" value="S-ADENOSYL-L-METHIONINE-DEPENDENT METHYLTRANSFERASE YKTD-RELATED"/>
    <property type="match status" value="1"/>
</dbReference>
<comment type="function">
    <text evidence="1 6">Exhibits S-adenosyl-L-methionine-dependent methyltransferase activity.</text>
</comment>
<dbReference type="GO" id="GO:0032259">
    <property type="term" value="P:methylation"/>
    <property type="evidence" value="ECO:0007669"/>
    <property type="project" value="UniProtKB-KW"/>
</dbReference>
<dbReference type="NCBIfam" id="TIGR00027">
    <property type="entry name" value="mthyl_TIGR00027"/>
    <property type="match status" value="1"/>
</dbReference>
<dbReference type="InterPro" id="IPR007213">
    <property type="entry name" value="Ppm1/Ppm2/Tcmp"/>
</dbReference>
<accession>A0ABY7JV70</accession>
<gene>
    <name evidence="7" type="ORF">M6B22_13685</name>
</gene>
<evidence type="ECO:0000256" key="2">
    <source>
        <dbReference type="ARBA" id="ARBA00008138"/>
    </source>
</evidence>
<keyword evidence="4 7" id="KW-0808">Transferase</keyword>
<organism evidence="7 8">
    <name type="scientific">Jatrophihabitans cynanchi</name>
    <dbReference type="NCBI Taxonomy" id="2944128"/>
    <lineage>
        <taxon>Bacteria</taxon>
        <taxon>Bacillati</taxon>
        <taxon>Actinomycetota</taxon>
        <taxon>Actinomycetes</taxon>
        <taxon>Jatrophihabitantales</taxon>
        <taxon>Jatrophihabitantaceae</taxon>
        <taxon>Jatrophihabitans</taxon>
    </lineage>
</organism>
<protein>
    <recommendedName>
        <fullName evidence="6">S-adenosyl-L-methionine-dependent methyltransferase</fullName>
        <ecNumber evidence="6">2.1.1.-</ecNumber>
    </recommendedName>
</protein>
<dbReference type="Proteomes" id="UP001164693">
    <property type="component" value="Chromosome"/>
</dbReference>
<dbReference type="InterPro" id="IPR029063">
    <property type="entry name" value="SAM-dependent_MTases_sf"/>
</dbReference>
<sequence>MQIPLLPSELHTTERPSITAQWTAVVRALELDRPEPERIVSDEFAPVFLTATSRAVLESLRLGSPLVRRAERHELAGVSAFVLLRHRFIDDQLRDALADGAEQVVVLGAGYDSRAYRFADELRGRPLHEVDLAPLSRRKAEVVAGHPELFAANTIRRVEIDFRTESLTDRLLDSGFAVGVRTVVIWEGVSMYLTRLAVSATLGALREICGVGSRLAMDFWHEPTGRGRYDQARRAAAQAIRLFGEPVTFSLAPDAAPGFLDRHGFAAVDVAGAAELVARYATGGRPSEKSLYAVAAQLN</sequence>
<dbReference type="PANTHER" id="PTHR43619:SF2">
    <property type="entry name" value="S-ADENOSYL-L-METHIONINE-DEPENDENT METHYLTRANSFERASES SUPERFAMILY PROTEIN"/>
    <property type="match status" value="1"/>
</dbReference>
<evidence type="ECO:0000256" key="1">
    <source>
        <dbReference type="ARBA" id="ARBA00003907"/>
    </source>
</evidence>
<evidence type="ECO:0000256" key="5">
    <source>
        <dbReference type="ARBA" id="ARBA00022691"/>
    </source>
</evidence>
<evidence type="ECO:0000256" key="6">
    <source>
        <dbReference type="RuleBase" id="RU362030"/>
    </source>
</evidence>
<evidence type="ECO:0000256" key="3">
    <source>
        <dbReference type="ARBA" id="ARBA00022603"/>
    </source>
</evidence>
<dbReference type="InterPro" id="IPR011610">
    <property type="entry name" value="SAM_mthyl_Trfase_ML2640-like"/>
</dbReference>
<keyword evidence="3 6" id="KW-0489">Methyltransferase</keyword>
<dbReference type="SUPFAM" id="SSF53335">
    <property type="entry name" value="S-adenosyl-L-methionine-dependent methyltransferases"/>
    <property type="match status" value="1"/>
</dbReference>
<name>A0ABY7JV70_9ACTN</name>
<keyword evidence="8" id="KW-1185">Reference proteome</keyword>
<dbReference type="GO" id="GO:0008168">
    <property type="term" value="F:methyltransferase activity"/>
    <property type="evidence" value="ECO:0007669"/>
    <property type="project" value="UniProtKB-KW"/>
</dbReference>
<reference evidence="7" key="1">
    <citation type="submission" date="2022-05" db="EMBL/GenBank/DDBJ databases">
        <title>Jatrophihabitans sp. SB3-54 whole genome sequence.</title>
        <authorList>
            <person name="Suh M.K."/>
            <person name="Eom M.K."/>
            <person name="Kim J.S."/>
            <person name="Kim H.S."/>
            <person name="Do H.E."/>
            <person name="Shin Y.K."/>
            <person name="Lee J.-S."/>
        </authorList>
    </citation>
    <scope>NUCLEOTIDE SEQUENCE</scope>
    <source>
        <strain evidence="7">SB3-54</strain>
    </source>
</reference>